<keyword evidence="1" id="KW-0472">Membrane</keyword>
<dbReference type="AlphaFoldDB" id="A0A918JEA8"/>
<dbReference type="EMBL" id="BMYS01000001">
    <property type="protein sequence ID" value="GGW76559.1"/>
    <property type="molecule type" value="Genomic_DNA"/>
</dbReference>
<sequence length="206" mass="22623">MYSQKSEENRPNNVGQKKAGTVAKAIMAGTVIMVTGVILFAQPAQAQATQNRPVNGISLSTTERPSIEDFRWYLNDVEKNGVPKGAIKETDFNNLAANWKCLFIYDPEGKDTGRLYDFLTLTLSGAEGNGAVILDWSHMFAGDQDIDETSMEDTVLNMNWKNGTLYGYGPMNLSIKQFYSYKGAQYAVGTLTLPDGTDGLVAMTRP</sequence>
<dbReference type="Proteomes" id="UP000608345">
    <property type="component" value="Unassembled WGS sequence"/>
</dbReference>
<evidence type="ECO:0000256" key="1">
    <source>
        <dbReference type="SAM" id="Phobius"/>
    </source>
</evidence>
<reference evidence="2" key="2">
    <citation type="submission" date="2020-09" db="EMBL/GenBank/DDBJ databases">
        <authorList>
            <person name="Sun Q."/>
            <person name="Kim S."/>
        </authorList>
    </citation>
    <scope>NUCLEOTIDE SEQUENCE</scope>
    <source>
        <strain evidence="2">KCTC 23732</strain>
    </source>
</reference>
<keyword evidence="3" id="KW-1185">Reference proteome</keyword>
<accession>A0A918JEA8</accession>
<feature type="transmembrane region" description="Helical" evidence="1">
    <location>
        <begin position="21"/>
        <end position="41"/>
    </location>
</feature>
<protein>
    <submittedName>
        <fullName evidence="2">Uncharacterized protein</fullName>
    </submittedName>
</protein>
<proteinExistence type="predicted"/>
<reference evidence="2" key="1">
    <citation type="journal article" date="2014" name="Int. J. Syst. Evol. Microbiol.">
        <title>Complete genome sequence of Corynebacterium casei LMG S-19264T (=DSM 44701T), isolated from a smear-ripened cheese.</title>
        <authorList>
            <consortium name="US DOE Joint Genome Institute (JGI-PGF)"/>
            <person name="Walter F."/>
            <person name="Albersmeier A."/>
            <person name="Kalinowski J."/>
            <person name="Ruckert C."/>
        </authorList>
    </citation>
    <scope>NUCLEOTIDE SEQUENCE</scope>
    <source>
        <strain evidence="2">KCTC 23732</strain>
    </source>
</reference>
<organism evidence="2 3">
    <name type="scientific">Advenella faeciporci</name>
    <dbReference type="NCBI Taxonomy" id="797535"/>
    <lineage>
        <taxon>Bacteria</taxon>
        <taxon>Pseudomonadati</taxon>
        <taxon>Pseudomonadota</taxon>
        <taxon>Betaproteobacteria</taxon>
        <taxon>Burkholderiales</taxon>
        <taxon>Alcaligenaceae</taxon>
    </lineage>
</organism>
<evidence type="ECO:0000313" key="2">
    <source>
        <dbReference type="EMBL" id="GGW76559.1"/>
    </source>
</evidence>
<keyword evidence="1" id="KW-0812">Transmembrane</keyword>
<evidence type="ECO:0000313" key="3">
    <source>
        <dbReference type="Proteomes" id="UP000608345"/>
    </source>
</evidence>
<comment type="caution">
    <text evidence="2">The sequence shown here is derived from an EMBL/GenBank/DDBJ whole genome shotgun (WGS) entry which is preliminary data.</text>
</comment>
<keyword evidence="1" id="KW-1133">Transmembrane helix</keyword>
<gene>
    <name evidence="2" type="ORF">GCM10011450_02880</name>
</gene>
<dbReference type="RefSeq" id="WP_189383651.1">
    <property type="nucleotide sequence ID" value="NZ_BAABFY010000002.1"/>
</dbReference>
<name>A0A918JEA8_9BURK</name>